<proteinExistence type="predicted"/>
<evidence type="ECO:0000313" key="1">
    <source>
        <dbReference type="EMBL" id="EPR09984.1"/>
    </source>
</evidence>
<dbReference type="EMBL" id="ATAY01000079">
    <property type="protein sequence ID" value="EPR09984.1"/>
    <property type="molecule type" value="Genomic_DNA"/>
</dbReference>
<gene>
    <name evidence="1" type="ORF">L323_15315</name>
</gene>
<sequence>MTKNIKIFFKKPENEPKNLTYNYYGVTEIEYIGDKVLIYKGEGEEKASVAILNWSNVNQIVEM</sequence>
<dbReference type="STRING" id="1330534.L323_15315"/>
<name>U4QYJ2_9FIRM</name>
<evidence type="ECO:0000313" key="2">
    <source>
        <dbReference type="Proteomes" id="UP000016860"/>
    </source>
</evidence>
<dbReference type="Proteomes" id="UP000016860">
    <property type="component" value="Unassembled WGS sequence"/>
</dbReference>
<organism evidence="1 2">
    <name type="scientific">Ruminiclostridium papyrosolvens C7</name>
    <dbReference type="NCBI Taxonomy" id="1330534"/>
    <lineage>
        <taxon>Bacteria</taxon>
        <taxon>Bacillati</taxon>
        <taxon>Bacillota</taxon>
        <taxon>Clostridia</taxon>
        <taxon>Eubacteriales</taxon>
        <taxon>Oscillospiraceae</taxon>
        <taxon>Ruminiclostridium</taxon>
    </lineage>
</organism>
<dbReference type="AlphaFoldDB" id="U4QYJ2"/>
<dbReference type="RefSeq" id="WP_020816497.1">
    <property type="nucleotide sequence ID" value="NZ_ATAY01000079.1"/>
</dbReference>
<reference evidence="1 2" key="1">
    <citation type="journal article" date="2013" name="Genome Announc.">
        <title>Draft Genome Sequence of the Cellulolytic Bacterium Clostridium papyrosolvens C7 (ATCC 700395).</title>
        <authorList>
            <person name="Zepeda V."/>
            <person name="Dassa B."/>
            <person name="Borovok I."/>
            <person name="Lamed R."/>
            <person name="Bayer E.A."/>
            <person name="Cate J.H."/>
        </authorList>
    </citation>
    <scope>NUCLEOTIDE SEQUENCE [LARGE SCALE GENOMIC DNA]</scope>
    <source>
        <strain evidence="1 2">C7</strain>
    </source>
</reference>
<dbReference type="PATRIC" id="fig|1330534.3.peg.3035"/>
<comment type="caution">
    <text evidence="1">The sequence shown here is derived from an EMBL/GenBank/DDBJ whole genome shotgun (WGS) entry which is preliminary data.</text>
</comment>
<protein>
    <submittedName>
        <fullName evidence="1">Uncharacterized protein</fullName>
    </submittedName>
</protein>
<accession>U4QYJ2</accession>